<organism evidence="1 2">
    <name type="scientific">Edwardsiella anguillarum ET080813</name>
    <dbReference type="NCBI Taxonomy" id="667120"/>
    <lineage>
        <taxon>Bacteria</taxon>
        <taxon>Pseudomonadati</taxon>
        <taxon>Pseudomonadota</taxon>
        <taxon>Gammaproteobacteria</taxon>
        <taxon>Enterobacterales</taxon>
        <taxon>Hafniaceae</taxon>
        <taxon>Edwardsiella</taxon>
    </lineage>
</organism>
<dbReference type="EMBL" id="CP006664">
    <property type="protein sequence ID" value="AIJ08157.1"/>
    <property type="molecule type" value="Genomic_DNA"/>
</dbReference>
<evidence type="ECO:0000313" key="2">
    <source>
        <dbReference type="Proteomes" id="UP000028681"/>
    </source>
</evidence>
<gene>
    <name evidence="1" type="ORF">ETEE_1708</name>
</gene>
<reference evidence="1 2" key="1">
    <citation type="journal article" date="2012" name="PLoS ONE">
        <title>Edwardsiella comparative phylogenomics reveal the new intra/inter-species taxonomic relationships, virulence evolution and niche adaptation mechanisms.</title>
        <authorList>
            <person name="Yang M."/>
            <person name="Lv Y."/>
            <person name="Xiao J."/>
            <person name="Wu H."/>
            <person name="Zheng H."/>
            <person name="Liu Q."/>
            <person name="Zhang Y."/>
            <person name="Wang Q."/>
        </authorList>
    </citation>
    <scope>NUCLEOTIDE SEQUENCE [LARGE SCALE GENOMIC DNA]</scope>
    <source>
        <strain evidence="2">080813</strain>
    </source>
</reference>
<name>A0A076LN50_9GAMM</name>
<proteinExistence type="predicted"/>
<accession>A0A076LN50</accession>
<evidence type="ECO:0000313" key="1">
    <source>
        <dbReference type="EMBL" id="AIJ08157.1"/>
    </source>
</evidence>
<dbReference type="HOGENOM" id="CLU_3308763_0_0_6"/>
<protein>
    <submittedName>
        <fullName evidence="1">Uncharacterized protein</fullName>
    </submittedName>
</protein>
<dbReference type="Proteomes" id="UP000028681">
    <property type="component" value="Chromosome"/>
</dbReference>
<dbReference type="AlphaFoldDB" id="A0A076LN50"/>
<sequence length="39" mass="4047">MAFNASGKAALVPSFCAGISVKRAHPARFFPALIGEISL</sequence>
<dbReference type="KEGG" id="ete:ETEE_1708"/>